<reference evidence="10 11" key="1">
    <citation type="submission" date="2018-07" db="EMBL/GenBank/DDBJ databases">
        <title>Genomic Encyclopedia of Type Strains, Phase IV (KMG-IV): sequencing the most valuable type-strain genomes for metagenomic binning, comparative biology and taxonomic classification.</title>
        <authorList>
            <person name="Goeker M."/>
        </authorList>
    </citation>
    <scope>NUCLEOTIDE SEQUENCE [LARGE SCALE GENOMIC DNA]</scope>
    <source>
        <strain evidence="10 11">DSM 27696</strain>
    </source>
</reference>
<feature type="transmembrane region" description="Helical" evidence="8">
    <location>
        <begin position="265"/>
        <end position="285"/>
    </location>
</feature>
<keyword evidence="3" id="KW-0813">Transport</keyword>
<dbReference type="InterPro" id="IPR016137">
    <property type="entry name" value="RGS"/>
</dbReference>
<keyword evidence="5 8" id="KW-0812">Transmembrane</keyword>
<evidence type="ECO:0000256" key="8">
    <source>
        <dbReference type="SAM" id="Phobius"/>
    </source>
</evidence>
<dbReference type="GO" id="GO:0005886">
    <property type="term" value="C:plasma membrane"/>
    <property type="evidence" value="ECO:0007669"/>
    <property type="project" value="UniProtKB-SubCell"/>
</dbReference>
<gene>
    <name evidence="10" type="ORF">DFR57_105183</name>
</gene>
<dbReference type="AlphaFoldDB" id="A0A368XY85"/>
<evidence type="ECO:0000256" key="7">
    <source>
        <dbReference type="ARBA" id="ARBA00023136"/>
    </source>
</evidence>
<keyword evidence="11" id="KW-1185">Reference proteome</keyword>
<feature type="transmembrane region" description="Helical" evidence="8">
    <location>
        <begin position="406"/>
        <end position="427"/>
    </location>
</feature>
<keyword evidence="7 8" id="KW-0472">Membrane</keyword>
<evidence type="ECO:0000256" key="4">
    <source>
        <dbReference type="ARBA" id="ARBA00022475"/>
    </source>
</evidence>
<feature type="transmembrane region" description="Helical" evidence="8">
    <location>
        <begin position="146"/>
        <end position="164"/>
    </location>
</feature>
<dbReference type="NCBIfam" id="TIGR00842">
    <property type="entry name" value="bcct"/>
    <property type="match status" value="1"/>
</dbReference>
<feature type="transmembrane region" description="Helical" evidence="8">
    <location>
        <begin position="477"/>
        <end position="499"/>
    </location>
</feature>
<dbReference type="OrthoDB" id="9775735at2"/>
<evidence type="ECO:0000313" key="11">
    <source>
        <dbReference type="Proteomes" id="UP000252585"/>
    </source>
</evidence>
<comment type="caution">
    <text evidence="10">The sequence shown here is derived from an EMBL/GenBank/DDBJ whole genome shotgun (WGS) entry which is preliminary data.</text>
</comment>
<feature type="transmembrane region" description="Helical" evidence="8">
    <location>
        <begin position="194"/>
        <end position="212"/>
    </location>
</feature>
<dbReference type="Pfam" id="PF02028">
    <property type="entry name" value="BCCT"/>
    <property type="match status" value="1"/>
</dbReference>
<evidence type="ECO:0000256" key="5">
    <source>
        <dbReference type="ARBA" id="ARBA00022692"/>
    </source>
</evidence>
<evidence type="ECO:0000259" key="9">
    <source>
        <dbReference type="PROSITE" id="PS50132"/>
    </source>
</evidence>
<feature type="transmembrane region" description="Helical" evidence="8">
    <location>
        <begin position="93"/>
        <end position="114"/>
    </location>
</feature>
<dbReference type="PANTHER" id="PTHR30047">
    <property type="entry name" value="HIGH-AFFINITY CHOLINE TRANSPORT PROTEIN-RELATED"/>
    <property type="match status" value="1"/>
</dbReference>
<dbReference type="InterPro" id="IPR000060">
    <property type="entry name" value="BCCT_transptr"/>
</dbReference>
<comment type="similarity">
    <text evidence="2">Belongs to the BCCT transporter (TC 2.A.15) family.</text>
</comment>
<evidence type="ECO:0000313" key="10">
    <source>
        <dbReference type="EMBL" id="RCW71998.1"/>
    </source>
</evidence>
<feature type="transmembrane region" description="Helical" evidence="8">
    <location>
        <begin position="320"/>
        <end position="338"/>
    </location>
</feature>
<evidence type="ECO:0000256" key="6">
    <source>
        <dbReference type="ARBA" id="ARBA00022989"/>
    </source>
</evidence>
<dbReference type="PROSITE" id="PS50132">
    <property type="entry name" value="RGS"/>
    <property type="match status" value="1"/>
</dbReference>
<protein>
    <submittedName>
        <fullName evidence="10">Glycine betaine transporter</fullName>
    </submittedName>
</protein>
<dbReference type="RefSeq" id="WP_114352547.1">
    <property type="nucleotide sequence ID" value="NZ_QPJJ01000005.1"/>
</dbReference>
<keyword evidence="6 8" id="KW-1133">Transmembrane helix</keyword>
<organism evidence="10 11">
    <name type="scientific">Saliterribacillus persicus</name>
    <dbReference type="NCBI Taxonomy" id="930114"/>
    <lineage>
        <taxon>Bacteria</taxon>
        <taxon>Bacillati</taxon>
        <taxon>Bacillota</taxon>
        <taxon>Bacilli</taxon>
        <taxon>Bacillales</taxon>
        <taxon>Bacillaceae</taxon>
        <taxon>Saliterribacillus</taxon>
    </lineage>
</organism>
<dbReference type="EMBL" id="QPJJ01000005">
    <property type="protein sequence ID" value="RCW71998.1"/>
    <property type="molecule type" value="Genomic_DNA"/>
</dbReference>
<evidence type="ECO:0000256" key="3">
    <source>
        <dbReference type="ARBA" id="ARBA00022448"/>
    </source>
</evidence>
<feature type="transmembrane region" description="Helical" evidence="8">
    <location>
        <begin position="448"/>
        <end position="471"/>
    </location>
</feature>
<feature type="transmembrane region" description="Helical" evidence="8">
    <location>
        <begin position="12"/>
        <end position="33"/>
    </location>
</feature>
<feature type="domain" description="RGS" evidence="9">
    <location>
        <begin position="523"/>
        <end position="598"/>
    </location>
</feature>
<evidence type="ECO:0000256" key="1">
    <source>
        <dbReference type="ARBA" id="ARBA00004651"/>
    </source>
</evidence>
<feature type="transmembrane region" description="Helical" evidence="8">
    <location>
        <begin position="350"/>
        <end position="375"/>
    </location>
</feature>
<keyword evidence="4" id="KW-1003">Cell membrane</keyword>
<accession>A0A368XY85</accession>
<feature type="transmembrane region" description="Helical" evidence="8">
    <location>
        <begin position="53"/>
        <end position="73"/>
    </location>
</feature>
<name>A0A368XY85_9BACI</name>
<sequence length="622" mass="69398">MSKNNNINTPGQTGIVFIVSVIIVTLFVLWGAISPASLNENATKGLEWMITNFGWFYMLITAVFVLFVIVLALSPYGKIRLGKRDDRPEYSWFSWIGMLFAAGIGVGFVFWGVAEPVLYYMDPPLGYEPGTRESALAGLRYGSYHWALHPWAIFSIVGMTLAYVQYRKDRPALISSAFYPILGEKVKGWPGKTIDILAVIATCTGVATTFGLSAMQITGGLSHISPIPNSPITQMIIIAIVTVLFMVSAARGLDRGIKILSNINLVVAGLLLVFVIIVGPTLFIAESFVTTLGGYVTNVVPMALTLTPFSESEWLGTNTIFFWAWHISWAPFMGIFIARISRGRTIREFMAGVLIIPSLLAIVWFTTFGGTGLFIEMNGVGGLSELVNSEVEIALFATLAELPLSVITNILAILLILIFFITSADSASFVLGSMTSNGDLEPKMSVKLIWGFLIAGAATVLLISGGGGLSALQTASIIAALPFSIVMILMITSIMMTLGKDWQLDRRLRRRKRVDSVKGEFREEFKGEFKDEFKDEFSEEFKEEFTEEFKEDFKDEFTEEVKTDIYKGMKDELYDDFKDEIYNEMKKDFYEDFREKIYDEMKEEILEEIDQSPDKKVDNDDK</sequence>
<dbReference type="Proteomes" id="UP000252585">
    <property type="component" value="Unassembled WGS sequence"/>
</dbReference>
<dbReference type="PANTHER" id="PTHR30047:SF7">
    <property type="entry name" value="HIGH-AFFINITY CHOLINE TRANSPORT PROTEIN"/>
    <property type="match status" value="1"/>
</dbReference>
<comment type="subcellular location">
    <subcellularLocation>
        <location evidence="1">Cell membrane</location>
        <topology evidence="1">Multi-pass membrane protein</topology>
    </subcellularLocation>
</comment>
<feature type="transmembrane region" description="Helical" evidence="8">
    <location>
        <begin position="232"/>
        <end position="253"/>
    </location>
</feature>
<evidence type="ECO:0000256" key="2">
    <source>
        <dbReference type="ARBA" id="ARBA00005658"/>
    </source>
</evidence>
<dbReference type="GO" id="GO:0022857">
    <property type="term" value="F:transmembrane transporter activity"/>
    <property type="evidence" value="ECO:0007669"/>
    <property type="project" value="InterPro"/>
</dbReference>
<proteinExistence type="inferred from homology"/>